<keyword evidence="3 10" id="KW-0349">Heme</keyword>
<evidence type="ECO:0000256" key="7">
    <source>
        <dbReference type="ARBA" id="ARBA00023128"/>
    </source>
</evidence>
<evidence type="ECO:0000256" key="1">
    <source>
        <dbReference type="ARBA" id="ARBA00004273"/>
    </source>
</evidence>
<evidence type="ECO:0000256" key="11">
    <source>
        <dbReference type="SAM" id="MobiDB-lite"/>
    </source>
</evidence>
<keyword evidence="4 10" id="KW-0479">Metal-binding</keyword>
<protein>
    <recommendedName>
        <fullName evidence="10">Holocytochrome c-type synthase</fullName>
        <ecNumber evidence="10">4.4.1.17</ecNumber>
    </recommendedName>
</protein>
<dbReference type="STRING" id="106004.A0A1Y2F191"/>
<dbReference type="InterPro" id="IPR000511">
    <property type="entry name" value="Holocyt_c/c1_synthase"/>
</dbReference>
<comment type="caution">
    <text evidence="12">The sequence shown here is derived from an EMBL/GenBank/DDBJ whole genome shotgun (WGS) entry which is preliminary data.</text>
</comment>
<evidence type="ECO:0000256" key="8">
    <source>
        <dbReference type="ARBA" id="ARBA00023136"/>
    </source>
</evidence>
<evidence type="ECO:0000256" key="10">
    <source>
        <dbReference type="RuleBase" id="RU363130"/>
    </source>
</evidence>
<evidence type="ECO:0000256" key="3">
    <source>
        <dbReference type="ARBA" id="ARBA00022617"/>
    </source>
</evidence>
<comment type="subcellular location">
    <subcellularLocation>
        <location evidence="1 10">Mitochondrion inner membrane</location>
    </subcellularLocation>
</comment>
<evidence type="ECO:0000313" key="13">
    <source>
        <dbReference type="Proteomes" id="UP000193467"/>
    </source>
</evidence>
<evidence type="ECO:0000256" key="2">
    <source>
        <dbReference type="ARBA" id="ARBA00007255"/>
    </source>
</evidence>
<dbReference type="FunCoup" id="A0A1Y2F191">
    <property type="interactions" value="254"/>
</dbReference>
<dbReference type="GO" id="GO:0004408">
    <property type="term" value="F:holocytochrome-c synthase activity"/>
    <property type="evidence" value="ECO:0007669"/>
    <property type="project" value="UniProtKB-EC"/>
</dbReference>
<comment type="function">
    <text evidence="10">Lyase that catalyzes the covalent linking of the heme group to the cytochrome C apoprotein to produce the mature functional cytochrome.</text>
</comment>
<evidence type="ECO:0000313" key="12">
    <source>
        <dbReference type="EMBL" id="ORY77264.1"/>
    </source>
</evidence>
<dbReference type="GO" id="GO:0046872">
    <property type="term" value="F:metal ion binding"/>
    <property type="evidence" value="ECO:0007669"/>
    <property type="project" value="UniProtKB-KW"/>
</dbReference>
<evidence type="ECO:0000256" key="4">
    <source>
        <dbReference type="ARBA" id="ARBA00022723"/>
    </source>
</evidence>
<dbReference type="PROSITE" id="PS00822">
    <property type="entry name" value="CYTO_HEME_LYASE_2"/>
    <property type="match status" value="1"/>
</dbReference>
<dbReference type="PANTHER" id="PTHR12743:SF0">
    <property type="entry name" value="HOLOCYTOCHROME C-TYPE SYNTHASE"/>
    <property type="match status" value="1"/>
</dbReference>
<evidence type="ECO:0000256" key="9">
    <source>
        <dbReference type="ARBA" id="ARBA00023239"/>
    </source>
</evidence>
<proteinExistence type="inferred from homology"/>
<feature type="compositionally biased region" description="Low complexity" evidence="11">
    <location>
        <begin position="36"/>
        <end position="54"/>
    </location>
</feature>
<dbReference type="OrthoDB" id="4243at2759"/>
<reference evidence="12 13" key="1">
    <citation type="submission" date="2016-07" db="EMBL/GenBank/DDBJ databases">
        <title>Pervasive Adenine N6-methylation of Active Genes in Fungi.</title>
        <authorList>
            <consortium name="DOE Joint Genome Institute"/>
            <person name="Mondo S.J."/>
            <person name="Dannebaum R.O."/>
            <person name="Kuo R.C."/>
            <person name="Labutti K."/>
            <person name="Haridas S."/>
            <person name="Kuo A."/>
            <person name="Salamov A."/>
            <person name="Ahrendt S.R."/>
            <person name="Lipzen A."/>
            <person name="Sullivan W."/>
            <person name="Andreopoulos W.B."/>
            <person name="Clum A."/>
            <person name="Lindquist E."/>
            <person name="Daum C."/>
            <person name="Ramamoorthy G.K."/>
            <person name="Gryganskyi A."/>
            <person name="Culley D."/>
            <person name="Magnuson J.K."/>
            <person name="James T.Y."/>
            <person name="O'Malley M.A."/>
            <person name="Stajich J.E."/>
            <person name="Spatafora J.W."/>
            <person name="Visel A."/>
            <person name="Grigoriev I.V."/>
        </authorList>
    </citation>
    <scope>NUCLEOTIDE SEQUENCE [LARGE SCALE GENOMIC DNA]</scope>
    <source>
        <strain evidence="12 13">62-1032</strain>
    </source>
</reference>
<keyword evidence="5 10" id="KW-0999">Mitochondrion inner membrane</keyword>
<dbReference type="GO" id="GO:0005743">
    <property type="term" value="C:mitochondrial inner membrane"/>
    <property type="evidence" value="ECO:0007669"/>
    <property type="project" value="UniProtKB-SubCell"/>
</dbReference>
<dbReference type="InParanoid" id="A0A1Y2F191"/>
<organism evidence="12 13">
    <name type="scientific">Leucosporidium creatinivorum</name>
    <dbReference type="NCBI Taxonomy" id="106004"/>
    <lineage>
        <taxon>Eukaryota</taxon>
        <taxon>Fungi</taxon>
        <taxon>Dikarya</taxon>
        <taxon>Basidiomycota</taxon>
        <taxon>Pucciniomycotina</taxon>
        <taxon>Microbotryomycetes</taxon>
        <taxon>Leucosporidiales</taxon>
        <taxon>Leucosporidium</taxon>
    </lineage>
</organism>
<dbReference type="AlphaFoldDB" id="A0A1Y2F191"/>
<feature type="region of interest" description="Disordered" evidence="11">
    <location>
        <begin position="1"/>
        <end position="134"/>
    </location>
</feature>
<evidence type="ECO:0000256" key="6">
    <source>
        <dbReference type="ARBA" id="ARBA00023004"/>
    </source>
</evidence>
<name>A0A1Y2F191_9BASI</name>
<comment type="catalytic activity">
    <reaction evidence="10">
        <text>holo-[cytochrome c] = apo-[cytochrome c] + heme b</text>
        <dbReference type="Rhea" id="RHEA:22648"/>
        <dbReference type="Rhea" id="RHEA-COMP:10725"/>
        <dbReference type="Rhea" id="RHEA-COMP:10726"/>
        <dbReference type="ChEBI" id="CHEBI:29950"/>
        <dbReference type="ChEBI" id="CHEBI:60344"/>
        <dbReference type="ChEBI" id="CHEBI:83739"/>
        <dbReference type="EC" id="4.4.1.17"/>
    </reaction>
</comment>
<feature type="compositionally biased region" description="Low complexity" evidence="11">
    <location>
        <begin position="100"/>
        <end position="127"/>
    </location>
</feature>
<evidence type="ECO:0000256" key="5">
    <source>
        <dbReference type="ARBA" id="ARBA00022792"/>
    </source>
</evidence>
<keyword evidence="6 10" id="KW-0408">Iron</keyword>
<keyword evidence="13" id="KW-1185">Reference proteome</keyword>
<dbReference type="EC" id="4.4.1.17" evidence="10"/>
<keyword evidence="9 10" id="KW-0456">Lyase</keyword>
<dbReference type="PANTHER" id="PTHR12743">
    <property type="entry name" value="CYTOCHROME C1 HEME LYASE"/>
    <property type="match status" value="1"/>
</dbReference>
<feature type="region of interest" description="Disordered" evidence="11">
    <location>
        <begin position="331"/>
        <end position="350"/>
    </location>
</feature>
<sequence length="350" mass="37391">MWPFTSTPLADPTTAPEPSACPVDHETRKAWTEANPSPAGGHPTTAPAPERAAPVGNRLSTDREISSIPRWLPPTSSSSAGADGALSPSPSPATATTDETACPARSAPSPSTSPSTTSATPTQQPPQENWVYPSPSSFYTALQRKNRDPSAKDMPIVVPIHNAVNERVWEQVMAWEREAAVAEGRVTREELERAGKCADRVVGSKLVSFVGKPKELSPRARWKTLIGYTAPFDRHDWIVDRPLLAPSPSTTPSSETPQSLRIRYVIDFYTGRGAGLLHPSIPPGSGSSPEENFMPNLAFYIDVRPALDGWEGVRMRAGRWWRDSLGMGAQAGAAQGAGGGGERGRPAASA</sequence>
<accession>A0A1Y2F191</accession>
<comment type="similarity">
    <text evidence="2 10">Belongs to the cytochrome c-type heme lyase family.</text>
</comment>
<dbReference type="Proteomes" id="UP000193467">
    <property type="component" value="Unassembled WGS sequence"/>
</dbReference>
<dbReference type="EMBL" id="MCGR01000032">
    <property type="protein sequence ID" value="ORY77264.1"/>
    <property type="molecule type" value="Genomic_DNA"/>
</dbReference>
<keyword evidence="8 10" id="KW-0472">Membrane</keyword>
<dbReference type="Pfam" id="PF01265">
    <property type="entry name" value="Cyto_heme_lyase"/>
    <property type="match status" value="1"/>
</dbReference>
<feature type="compositionally biased region" description="Low complexity" evidence="11">
    <location>
        <begin position="73"/>
        <end position="88"/>
    </location>
</feature>
<gene>
    <name evidence="12" type="ORF">BCR35DRAFT_305571</name>
</gene>
<keyword evidence="7 10" id="KW-0496">Mitochondrion</keyword>